<keyword evidence="1" id="KW-1133">Transmembrane helix</keyword>
<organism evidence="2">
    <name type="scientific">marine sediment metagenome</name>
    <dbReference type="NCBI Taxonomy" id="412755"/>
    <lineage>
        <taxon>unclassified sequences</taxon>
        <taxon>metagenomes</taxon>
        <taxon>ecological metagenomes</taxon>
    </lineage>
</organism>
<evidence type="ECO:0000313" key="2">
    <source>
        <dbReference type="EMBL" id="GAI52010.1"/>
    </source>
</evidence>
<evidence type="ECO:0000256" key="1">
    <source>
        <dbReference type="SAM" id="Phobius"/>
    </source>
</evidence>
<keyword evidence="1" id="KW-0812">Transmembrane</keyword>
<accession>X1QM19</accession>
<protein>
    <submittedName>
        <fullName evidence="2">Uncharacterized protein</fullName>
    </submittedName>
</protein>
<reference evidence="2" key="1">
    <citation type="journal article" date="2014" name="Front. Microbiol.">
        <title>High frequency of phylogenetically diverse reductive dehalogenase-homologous genes in deep subseafloor sedimentary metagenomes.</title>
        <authorList>
            <person name="Kawai M."/>
            <person name="Futagami T."/>
            <person name="Toyoda A."/>
            <person name="Takaki Y."/>
            <person name="Nishi S."/>
            <person name="Hori S."/>
            <person name="Arai W."/>
            <person name="Tsubouchi T."/>
            <person name="Morono Y."/>
            <person name="Uchiyama I."/>
            <person name="Ito T."/>
            <person name="Fujiyama A."/>
            <person name="Inagaki F."/>
            <person name="Takami H."/>
        </authorList>
    </citation>
    <scope>NUCLEOTIDE SEQUENCE</scope>
    <source>
        <strain evidence="2">Expedition CK06-06</strain>
    </source>
</reference>
<dbReference type="EMBL" id="BARV01036252">
    <property type="protein sequence ID" value="GAI52010.1"/>
    <property type="molecule type" value="Genomic_DNA"/>
</dbReference>
<feature type="transmembrane region" description="Helical" evidence="1">
    <location>
        <begin position="32"/>
        <end position="53"/>
    </location>
</feature>
<name>X1QM19_9ZZZZ</name>
<gene>
    <name evidence="2" type="ORF">S06H3_56367</name>
</gene>
<sequence>MVYFQALDASATTGTTDYDDGLRSTAENPKRLLSVLLIGVVLGLVGSMVQIWYEQELIAELPIFLIDNLFASAQVEPYSKNRINEIEVGFDIPVGAIVKVAIKAVGGTQTIVGAYRYEITA</sequence>
<proteinExistence type="predicted"/>
<keyword evidence="1" id="KW-0472">Membrane</keyword>
<comment type="caution">
    <text evidence="2">The sequence shown here is derived from an EMBL/GenBank/DDBJ whole genome shotgun (WGS) entry which is preliminary data.</text>
</comment>
<dbReference type="AlphaFoldDB" id="X1QM19"/>